<dbReference type="InterPro" id="IPR000250">
    <property type="entry name" value="Peptidase_G1"/>
</dbReference>
<dbReference type="PANTHER" id="PTHR37536:SF1">
    <property type="entry name" value="ASPERGILLOPEPSIN, PUTAITVE (AFU_ORTHOLOGUE AFUA_7G01200)"/>
    <property type="match status" value="1"/>
</dbReference>
<evidence type="ECO:0000256" key="3">
    <source>
        <dbReference type="SAM" id="SignalP"/>
    </source>
</evidence>
<dbReference type="GO" id="GO:0070007">
    <property type="term" value="F:glutamic-type endopeptidase activity"/>
    <property type="evidence" value="ECO:0007669"/>
    <property type="project" value="InterPro"/>
</dbReference>
<feature type="region of interest" description="Disordered" evidence="2">
    <location>
        <begin position="20"/>
        <end position="131"/>
    </location>
</feature>
<dbReference type="Gene3D" id="2.60.120.700">
    <property type="entry name" value="Peptidase G1"/>
    <property type="match status" value="1"/>
</dbReference>
<dbReference type="GO" id="GO:0006508">
    <property type="term" value="P:proteolysis"/>
    <property type="evidence" value="ECO:0007669"/>
    <property type="project" value="InterPro"/>
</dbReference>
<evidence type="ECO:0000256" key="1">
    <source>
        <dbReference type="PIRSR" id="PIRSR600250-50"/>
    </source>
</evidence>
<dbReference type="PRINTS" id="PR00977">
    <property type="entry name" value="SCYTLDPTASE"/>
</dbReference>
<protein>
    <submittedName>
        <fullName evidence="4">Concanavalin A-like lectin/glucanase</fullName>
    </submittedName>
</protein>
<dbReference type="CDD" id="cd13426">
    <property type="entry name" value="Peptidase_G1"/>
    <property type="match status" value="1"/>
</dbReference>
<organism evidence="4 5">
    <name type="scientific">Aspergillus violaceofuscus (strain CBS 115571)</name>
    <dbReference type="NCBI Taxonomy" id="1450538"/>
    <lineage>
        <taxon>Eukaryota</taxon>
        <taxon>Fungi</taxon>
        <taxon>Dikarya</taxon>
        <taxon>Ascomycota</taxon>
        <taxon>Pezizomycotina</taxon>
        <taxon>Eurotiomycetes</taxon>
        <taxon>Eurotiomycetidae</taxon>
        <taxon>Eurotiales</taxon>
        <taxon>Aspergillaceae</taxon>
        <taxon>Aspergillus</taxon>
    </lineage>
</organism>
<name>A0A2V5HDV2_ASPV1</name>
<dbReference type="AlphaFoldDB" id="A0A2V5HDV2"/>
<keyword evidence="4" id="KW-0430">Lectin</keyword>
<evidence type="ECO:0000256" key="2">
    <source>
        <dbReference type="SAM" id="MobiDB-lite"/>
    </source>
</evidence>
<keyword evidence="5" id="KW-1185">Reference proteome</keyword>
<reference evidence="4 5" key="1">
    <citation type="submission" date="2018-02" db="EMBL/GenBank/DDBJ databases">
        <title>The genomes of Aspergillus section Nigri reveals drivers in fungal speciation.</title>
        <authorList>
            <consortium name="DOE Joint Genome Institute"/>
            <person name="Vesth T.C."/>
            <person name="Nybo J."/>
            <person name="Theobald S."/>
            <person name="Brandl J."/>
            <person name="Frisvad J.C."/>
            <person name="Nielsen K.F."/>
            <person name="Lyhne E.K."/>
            <person name="Kogle M.E."/>
            <person name="Kuo A."/>
            <person name="Riley R."/>
            <person name="Clum A."/>
            <person name="Nolan M."/>
            <person name="Lipzen A."/>
            <person name="Salamov A."/>
            <person name="Henrissat B."/>
            <person name="Wiebenga A."/>
            <person name="De vries R.P."/>
            <person name="Grigoriev I.V."/>
            <person name="Mortensen U.H."/>
            <person name="Andersen M.R."/>
            <person name="Baker S.E."/>
        </authorList>
    </citation>
    <scope>NUCLEOTIDE SEQUENCE [LARGE SCALE GENOMIC DNA]</scope>
    <source>
        <strain evidence="4 5">CBS 115571</strain>
    </source>
</reference>
<feature type="compositionally biased region" description="Low complexity" evidence="2">
    <location>
        <begin position="85"/>
        <end position="127"/>
    </location>
</feature>
<dbReference type="Proteomes" id="UP000249829">
    <property type="component" value="Unassembled WGS sequence"/>
</dbReference>
<feature type="active site" description="Proton acceptor" evidence="1">
    <location>
        <position position="292"/>
    </location>
</feature>
<dbReference type="EMBL" id="KZ825220">
    <property type="protein sequence ID" value="PYI14110.1"/>
    <property type="molecule type" value="Genomic_DNA"/>
</dbReference>
<dbReference type="InterPro" id="IPR013320">
    <property type="entry name" value="ConA-like_dom_sf"/>
</dbReference>
<dbReference type="GO" id="GO:0030246">
    <property type="term" value="F:carbohydrate binding"/>
    <property type="evidence" value="ECO:0007669"/>
    <property type="project" value="UniProtKB-KW"/>
</dbReference>
<accession>A0A2V5HDV2</accession>
<gene>
    <name evidence="4" type="ORF">BO99DRAFT_406924</name>
</gene>
<feature type="compositionally biased region" description="Gly residues" evidence="2">
    <location>
        <begin position="33"/>
        <end position="64"/>
    </location>
</feature>
<feature type="chain" id="PRO_5016023413" evidence="3">
    <location>
        <begin position="21"/>
        <end position="360"/>
    </location>
</feature>
<evidence type="ECO:0000313" key="5">
    <source>
        <dbReference type="Proteomes" id="UP000249829"/>
    </source>
</evidence>
<dbReference type="InterPro" id="IPR038656">
    <property type="entry name" value="Peptidase_G1_sf"/>
</dbReference>
<dbReference type="SUPFAM" id="SSF49899">
    <property type="entry name" value="Concanavalin A-like lectins/glucanases"/>
    <property type="match status" value="1"/>
</dbReference>
<evidence type="ECO:0000313" key="4">
    <source>
        <dbReference type="EMBL" id="PYI14110.1"/>
    </source>
</evidence>
<dbReference type="PANTHER" id="PTHR37536">
    <property type="entry name" value="PUTATIVE (AFU_ORTHOLOGUE AFUA_3G02970)-RELATED"/>
    <property type="match status" value="1"/>
</dbReference>
<keyword evidence="3" id="KW-0732">Signal</keyword>
<sequence>MKLTTSLAVSALLAAGTALAAPHEARPQRRQFGAGGDGGGVGFPGAGGVGFTSGGKNPGQGQGQGQPSVNWGTAAAVPSASTDCSGSSGSGSSSSNSNSQQLQATPTAAPTSYTPNTAAPTTTSSSARVTHGASSNNAVNYQINENWAGAVLESAPAASATYTYVAATFTLPAVTPTAAASSADTQAVSFWVGIDGATGGNSIWQTGVDIYVDSRNETSFAAWYEWYPLNSVDVAMDFAIGDVVFASVEATSSTAGTAVIENRTTGKKVTMHATAPSESAKLTGQNAEWIVEDLAVDGDGLTLLGFADAVFTGCVARTADGKSYNLDDGAALYAVQDTYSSSVQAVPEILGSGELQVTYQ</sequence>
<feature type="signal peptide" evidence="3">
    <location>
        <begin position="1"/>
        <end position="20"/>
    </location>
</feature>
<proteinExistence type="predicted"/>
<dbReference type="Pfam" id="PF01828">
    <property type="entry name" value="Peptidase_A4"/>
    <property type="match status" value="1"/>
</dbReference>